<evidence type="ECO:0000256" key="1">
    <source>
        <dbReference type="SAM" id="MobiDB-lite"/>
    </source>
</evidence>
<dbReference type="Gene3D" id="2.30.30.40">
    <property type="entry name" value="SH3 Domains"/>
    <property type="match status" value="1"/>
</dbReference>
<accession>A0A9P1P2L3</accession>
<feature type="region of interest" description="Disordered" evidence="1">
    <location>
        <begin position="226"/>
        <end position="248"/>
    </location>
</feature>
<gene>
    <name evidence="2" type="ORF">ARTHRO_60278</name>
</gene>
<protein>
    <submittedName>
        <fullName evidence="2">SH3 type 3 domain protein</fullName>
    </submittedName>
</protein>
<dbReference type="RefSeq" id="WP_008054927.1">
    <property type="nucleotide sequence ID" value="NZ_FO818640.1"/>
</dbReference>
<evidence type="ECO:0000313" key="2">
    <source>
        <dbReference type="EMBL" id="CDM97677.1"/>
    </source>
</evidence>
<dbReference type="EMBL" id="FO818640">
    <property type="protein sequence ID" value="CDM97677.1"/>
    <property type="molecule type" value="Genomic_DNA"/>
</dbReference>
<reference evidence="2 3" key="1">
    <citation type="submission" date="2014-02" db="EMBL/GenBank/DDBJ databases">
        <authorList>
            <person name="Genoscope - CEA"/>
        </authorList>
    </citation>
    <scope>NUCLEOTIDE SEQUENCE [LARGE SCALE GENOMIC DNA]</scope>
    <source>
        <strain evidence="2 3">PCC 8005</strain>
    </source>
</reference>
<name>A0A9P1P2L3_9CYAN</name>
<dbReference type="AlphaFoldDB" id="A0A9P1P2L3"/>
<sequence length="248" mass="26427">MIQQAIVTTSGDVLNVRSSPYGPVIDTVEPGTVVEVIGTPVPQGGLTWVPIGGDRWVSREFLTVHNPTTETDDHLANTIGGPKIVATQTQETIAGGLKVYHTELFDAGGWLVNTVRCISGRIGQQTPSDQPGSQTPIPFGVYTFDIPGSVEYAGGEFGGVWSAVTPTFETDRGGFGVHYDPSVFKDNEETGTAGCLATPTIEERDLMTDFIRTHAPTHLIIQPQLIDNGPITDPSERQSSGPVGVPED</sequence>
<dbReference type="Proteomes" id="UP000032946">
    <property type="component" value="Chromosome"/>
</dbReference>
<keyword evidence="3" id="KW-1185">Reference proteome</keyword>
<evidence type="ECO:0000313" key="3">
    <source>
        <dbReference type="Proteomes" id="UP000032946"/>
    </source>
</evidence>
<organism evidence="2 3">
    <name type="scientific">Limnospira indica PCC 8005</name>
    <dbReference type="NCBI Taxonomy" id="376219"/>
    <lineage>
        <taxon>Bacteria</taxon>
        <taxon>Bacillati</taxon>
        <taxon>Cyanobacteriota</taxon>
        <taxon>Cyanophyceae</taxon>
        <taxon>Oscillatoriophycideae</taxon>
        <taxon>Oscillatoriales</taxon>
        <taxon>Sirenicapillariaceae</taxon>
        <taxon>Limnospira</taxon>
    </lineage>
</organism>
<proteinExistence type="predicted"/>